<feature type="region of interest" description="Disordered" evidence="5">
    <location>
        <begin position="577"/>
        <end position="653"/>
    </location>
</feature>
<accession>A0ABM5F5W8</accession>
<organism evidence="9 10">
    <name type="scientific">Pogona vitticeps</name>
    <name type="common">central bearded dragon</name>
    <dbReference type="NCBI Taxonomy" id="103695"/>
    <lineage>
        <taxon>Eukaryota</taxon>
        <taxon>Metazoa</taxon>
        <taxon>Chordata</taxon>
        <taxon>Craniata</taxon>
        <taxon>Vertebrata</taxon>
        <taxon>Euteleostomi</taxon>
        <taxon>Lepidosauria</taxon>
        <taxon>Squamata</taxon>
        <taxon>Bifurcata</taxon>
        <taxon>Unidentata</taxon>
        <taxon>Episquamata</taxon>
        <taxon>Toxicofera</taxon>
        <taxon>Iguania</taxon>
        <taxon>Acrodonta</taxon>
        <taxon>Agamidae</taxon>
        <taxon>Amphibolurinae</taxon>
        <taxon>Pogona</taxon>
    </lineage>
</organism>
<feature type="compositionally biased region" description="Low complexity" evidence="5">
    <location>
        <begin position="1003"/>
        <end position="1023"/>
    </location>
</feature>
<dbReference type="PANTHER" id="PTHR46621">
    <property type="entry name" value="SNRNA-ACTIVATING PROTEIN COMPLEX SUBUNIT 4"/>
    <property type="match status" value="1"/>
</dbReference>
<feature type="domain" description="SANT" evidence="7">
    <location>
        <begin position="407"/>
        <end position="447"/>
    </location>
</feature>
<feature type="region of interest" description="Disordered" evidence="5">
    <location>
        <begin position="677"/>
        <end position="716"/>
    </location>
</feature>
<dbReference type="CDD" id="cd00167">
    <property type="entry name" value="SANT"/>
    <property type="match status" value="3"/>
</dbReference>
<dbReference type="InterPro" id="IPR009057">
    <property type="entry name" value="Homeodomain-like_sf"/>
</dbReference>
<evidence type="ECO:0000256" key="3">
    <source>
        <dbReference type="ARBA" id="ARBA00023163"/>
    </source>
</evidence>
<keyword evidence="9" id="KW-1185">Reference proteome</keyword>
<evidence type="ECO:0000256" key="4">
    <source>
        <dbReference type="ARBA" id="ARBA00023242"/>
    </source>
</evidence>
<dbReference type="SMART" id="SM00717">
    <property type="entry name" value="SANT"/>
    <property type="match status" value="5"/>
</dbReference>
<feature type="region of interest" description="Disordered" evidence="5">
    <location>
        <begin position="1259"/>
        <end position="1278"/>
    </location>
</feature>
<evidence type="ECO:0000259" key="8">
    <source>
        <dbReference type="PROSITE" id="PS51294"/>
    </source>
</evidence>
<name>A0ABM5F5W8_9SAUR</name>
<keyword evidence="2" id="KW-0238">DNA-binding</keyword>
<dbReference type="InterPro" id="IPR017884">
    <property type="entry name" value="SANT_dom"/>
</dbReference>
<dbReference type="PROSITE" id="PS51293">
    <property type="entry name" value="SANT"/>
    <property type="match status" value="1"/>
</dbReference>
<feature type="region of interest" description="Disordered" evidence="5">
    <location>
        <begin position="1075"/>
        <end position="1192"/>
    </location>
</feature>
<gene>
    <name evidence="10" type="primary">SNAPC4</name>
</gene>
<dbReference type="SUPFAM" id="SSF46689">
    <property type="entry name" value="Homeodomain-like"/>
    <property type="match status" value="3"/>
</dbReference>
<feature type="domain" description="Myb-like" evidence="6">
    <location>
        <begin position="292"/>
        <end position="336"/>
    </location>
</feature>
<keyword evidence="1" id="KW-0805">Transcription regulation</keyword>
<feature type="compositionally biased region" description="Basic residues" evidence="5">
    <location>
        <begin position="1407"/>
        <end position="1416"/>
    </location>
</feature>
<dbReference type="RefSeq" id="XP_072840789.1">
    <property type="nucleotide sequence ID" value="XM_072984688.1"/>
</dbReference>
<feature type="domain" description="HTH myb-type" evidence="8">
    <location>
        <begin position="344"/>
        <end position="396"/>
    </location>
</feature>
<evidence type="ECO:0000256" key="2">
    <source>
        <dbReference type="ARBA" id="ARBA00023125"/>
    </source>
</evidence>
<evidence type="ECO:0000313" key="9">
    <source>
        <dbReference type="Proteomes" id="UP001652642"/>
    </source>
</evidence>
<feature type="compositionally biased region" description="Pro residues" evidence="5">
    <location>
        <begin position="1116"/>
        <end position="1125"/>
    </location>
</feature>
<reference evidence="10" key="1">
    <citation type="submission" date="2025-08" db="UniProtKB">
        <authorList>
            <consortium name="RefSeq"/>
        </authorList>
    </citation>
    <scope>IDENTIFICATION</scope>
</reference>
<keyword evidence="4" id="KW-0539">Nucleus</keyword>
<dbReference type="InterPro" id="IPR017930">
    <property type="entry name" value="Myb_dom"/>
</dbReference>
<feature type="region of interest" description="Disordered" evidence="5">
    <location>
        <begin position="804"/>
        <end position="837"/>
    </location>
</feature>
<feature type="compositionally biased region" description="Basic residues" evidence="5">
    <location>
        <begin position="677"/>
        <end position="687"/>
    </location>
</feature>
<feature type="compositionally biased region" description="Acidic residues" evidence="5">
    <location>
        <begin position="1337"/>
        <end position="1355"/>
    </location>
</feature>
<dbReference type="Proteomes" id="UP001652642">
    <property type="component" value="Chromosome Z"/>
</dbReference>
<proteinExistence type="predicted"/>
<feature type="compositionally biased region" description="Low complexity" evidence="5">
    <location>
        <begin position="1092"/>
        <end position="1115"/>
    </location>
</feature>
<feature type="region of interest" description="Disordered" evidence="5">
    <location>
        <begin position="1327"/>
        <end position="1416"/>
    </location>
</feature>
<evidence type="ECO:0000259" key="7">
    <source>
        <dbReference type="PROSITE" id="PS51293"/>
    </source>
</evidence>
<evidence type="ECO:0000256" key="1">
    <source>
        <dbReference type="ARBA" id="ARBA00023015"/>
    </source>
</evidence>
<sequence>MDINAEREKIQQEIEELERCLGPSVPDLEAGESGSSLESGSEDEGDLEDDDSGTNTYIDLEVYPGESDEAMGEEEAEASVPLPQTPETCLQMNLVYQEVLQEKIEEVKFLLAQNREQQEKLTWELAGARGSQLSSRKTLPANMFLGHFMKPYFKDKASGIGPPANSEAREKARQGIKSFEELITVKWKSREKQLLHQAVMSDRLQRLLQPKLMNLEYLNEKRAKCRNEMDQQIVDKQIQEKEREINDINLLPEESLLGNRYDEHDWDKIANINFEGTRSATELRRYWQNSEHPSVSKKEWSEDEIEKLKDIATRRNCVDWEAIAEELGTQRTAFQCLQTFQASNRDLRRSEWSPEEDQMLLRLIQEMRIGKHIPYRKIAYYMEGRDSAQLLYRWTKRVDPKLKRGAWTPAEDALLLKAIKKYGERDWYKIRAEVPGRSDVQCRDRYLHALHHDIKKGKWSPEEETRLVELTEKYGVGRWAKIASELPHRSGGQCLSKWKIMLGYRQNVKKKEEAGLQKKRKRVQRASPCLSETSSEDSELELVEDSGEEEEALKARKEKGAGRWRVPGLDLWIPTKRNLSERKPGERAAVPSLSKGFNVNRKQRLAPGAFLDQDEGHGAADPAQGPSEISQPAKPEGPKESAQKNHQNSKTAKDAWRVSLAYVKSVLRNNSYKLQRRTRELRRRKRFAVGSEAGGGQALASEPHNGAHPGPGKKDGMWKTTLYRRLMMAVTPWTGTQVQRWALRVKTEASRKTKADFISKHLQSAHLTSRPLFTLFIQLLHIDVDGCMGVIQKRKPREAELLRSVVGNPAKDKQASSAPNAKARLGPPAAGPPPGKKLIPLKAKEGPVPGGATWEAVPYRSAPKPKTVSELLREKRLRAAKAAQQRKLFLVPPLILSAPVVVAPQRGTAMPGAEGPPKAIPTNPQAGTLPGLPRLPPSRPAVPPQAGRLASSGEAPGASQGPVLAGRLGTEGPAGSGRQEGETRGAQEPPLLPARAPPPPQRPTTGLPVPAASPGALGAGSSVKGTLGSSSGARGPPEKNPGHASPATVASPGVPKPILPVTLILTSQGLLPLTIVSLPGQGGPPPSGPRHAPSLGQAAPASGAQSGKGASSGGPPSSPLPPANGPPVARLSAPPRRAPPSEGAQPRTAPTVPVQTGAPQDQAPGSAPPTVAGGSPGPAGPSSPRSHPALPEEKLSPDYRLLSLEDGPAVKAWAQGASGDGPLALGPRLPYLPPFLCSLKALSSLLLKKESLVRGAASLLTSGGRPGQTSPPPDPEEGLRALVRGRLRDNPAYLLLKRRFLAAFTFPAALAALPPYRVATTLSGGRWWESRSGEDSSSSEEEEEEEEGVEGDEESCGAAGNGPSRGVVPPRGQEGHPWEPEVSPAQAPAAERTASELPSRLGTRSSSRLRKKRMQP</sequence>
<protein>
    <submittedName>
        <fullName evidence="10">snRNA-activating protein complex subunit 4 isoform X1</fullName>
    </submittedName>
</protein>
<dbReference type="PANTHER" id="PTHR46621:SF1">
    <property type="entry name" value="SNRNA-ACTIVATING PROTEIN COMPLEX SUBUNIT 4"/>
    <property type="match status" value="1"/>
</dbReference>
<feature type="region of interest" description="Disordered" evidence="5">
    <location>
        <begin position="513"/>
        <end position="560"/>
    </location>
</feature>
<dbReference type="Gene3D" id="1.10.10.60">
    <property type="entry name" value="Homeodomain-like"/>
    <property type="match status" value="4"/>
</dbReference>
<dbReference type="InterPro" id="IPR051575">
    <property type="entry name" value="Myb-like_DNA-bd"/>
</dbReference>
<evidence type="ECO:0000259" key="6">
    <source>
        <dbReference type="PROSITE" id="PS50090"/>
    </source>
</evidence>
<dbReference type="GeneID" id="110079622"/>
<feature type="domain" description="Myb-like" evidence="6">
    <location>
        <begin position="344"/>
        <end position="398"/>
    </location>
</feature>
<evidence type="ECO:0000313" key="10">
    <source>
        <dbReference type="RefSeq" id="XP_072840789.1"/>
    </source>
</evidence>
<dbReference type="Pfam" id="PF00249">
    <property type="entry name" value="Myb_DNA-binding"/>
    <property type="match status" value="2"/>
</dbReference>
<dbReference type="Pfam" id="PF13921">
    <property type="entry name" value="Myb_DNA-bind_6"/>
    <property type="match status" value="1"/>
</dbReference>
<feature type="compositionally biased region" description="Pro residues" evidence="5">
    <location>
        <begin position="933"/>
        <end position="943"/>
    </location>
</feature>
<dbReference type="PROSITE" id="PS51294">
    <property type="entry name" value="HTH_MYB"/>
    <property type="match status" value="3"/>
</dbReference>
<evidence type="ECO:0000256" key="5">
    <source>
        <dbReference type="SAM" id="MobiDB-lite"/>
    </source>
</evidence>
<feature type="domain" description="Myb-like" evidence="6">
    <location>
        <begin position="451"/>
        <end position="502"/>
    </location>
</feature>
<feature type="region of interest" description="Disordered" evidence="5">
    <location>
        <begin position="18"/>
        <end position="58"/>
    </location>
</feature>
<keyword evidence="3" id="KW-0804">Transcription</keyword>
<feature type="compositionally biased region" description="Acidic residues" evidence="5">
    <location>
        <begin position="40"/>
        <end position="52"/>
    </location>
</feature>
<feature type="compositionally biased region" description="Low complexity" evidence="5">
    <location>
        <begin position="1180"/>
        <end position="1189"/>
    </location>
</feature>
<feature type="compositionally biased region" description="Acidic residues" evidence="5">
    <location>
        <begin position="534"/>
        <end position="551"/>
    </location>
</feature>
<dbReference type="InterPro" id="IPR001005">
    <property type="entry name" value="SANT/Myb"/>
</dbReference>
<feature type="domain" description="HTH myb-type" evidence="8">
    <location>
        <begin position="455"/>
        <end position="506"/>
    </location>
</feature>
<feature type="compositionally biased region" description="Low complexity" evidence="5">
    <location>
        <begin position="1163"/>
        <end position="1173"/>
    </location>
</feature>
<feature type="compositionally biased region" description="Low complexity" evidence="5">
    <location>
        <begin position="1126"/>
        <end position="1135"/>
    </location>
</feature>
<dbReference type="PROSITE" id="PS50090">
    <property type="entry name" value="MYB_LIKE"/>
    <property type="match status" value="4"/>
</dbReference>
<feature type="compositionally biased region" description="Pro residues" evidence="5">
    <location>
        <begin position="990"/>
        <end position="1002"/>
    </location>
</feature>
<feature type="region of interest" description="Disordered" evidence="5">
    <location>
        <begin position="907"/>
        <end position="1057"/>
    </location>
</feature>
<feature type="domain" description="HTH myb-type" evidence="8">
    <location>
        <begin position="399"/>
        <end position="454"/>
    </location>
</feature>
<feature type="domain" description="Myb-like" evidence="6">
    <location>
        <begin position="399"/>
        <end position="450"/>
    </location>
</feature>
<feature type="compositionally biased region" description="Low complexity" evidence="5">
    <location>
        <begin position="27"/>
        <end position="39"/>
    </location>
</feature>